<dbReference type="AlphaFoldDB" id="A0AAV7PWQ5"/>
<organism evidence="2 3">
    <name type="scientific">Pleurodeles waltl</name>
    <name type="common">Iberian ribbed newt</name>
    <dbReference type="NCBI Taxonomy" id="8319"/>
    <lineage>
        <taxon>Eukaryota</taxon>
        <taxon>Metazoa</taxon>
        <taxon>Chordata</taxon>
        <taxon>Craniata</taxon>
        <taxon>Vertebrata</taxon>
        <taxon>Euteleostomi</taxon>
        <taxon>Amphibia</taxon>
        <taxon>Batrachia</taxon>
        <taxon>Caudata</taxon>
        <taxon>Salamandroidea</taxon>
        <taxon>Salamandridae</taxon>
        <taxon>Pleurodelinae</taxon>
        <taxon>Pleurodeles</taxon>
    </lineage>
</organism>
<feature type="compositionally biased region" description="Low complexity" evidence="1">
    <location>
        <begin position="131"/>
        <end position="141"/>
    </location>
</feature>
<reference evidence="2" key="1">
    <citation type="journal article" date="2022" name="bioRxiv">
        <title>Sequencing and chromosome-scale assembly of the giantPleurodeles waltlgenome.</title>
        <authorList>
            <person name="Brown T."/>
            <person name="Elewa A."/>
            <person name="Iarovenko S."/>
            <person name="Subramanian E."/>
            <person name="Araus A.J."/>
            <person name="Petzold A."/>
            <person name="Susuki M."/>
            <person name="Suzuki K.-i.T."/>
            <person name="Hayashi T."/>
            <person name="Toyoda A."/>
            <person name="Oliveira C."/>
            <person name="Osipova E."/>
            <person name="Leigh N.D."/>
            <person name="Simon A."/>
            <person name="Yun M.H."/>
        </authorList>
    </citation>
    <scope>NUCLEOTIDE SEQUENCE</scope>
    <source>
        <strain evidence="2">20211129_DDA</strain>
        <tissue evidence="2">Liver</tissue>
    </source>
</reference>
<sequence length="163" mass="17082">MQMNWRRWALGCPSERTGRSPAAEPQATPHHIQCPSRATPTYTYLMKPSMGGGDAFRAYGIPKCQVTIGDNNGTTGDAINRAVGYSTDGKTGNSITGTGSLGPQHWHSSAKGSQAVKATAGRSTNTGTPVPQAAAPSSPQQTLAPTLAPEYHGRPLPQGHSWS</sequence>
<gene>
    <name evidence="2" type="ORF">NDU88_010945</name>
</gene>
<comment type="caution">
    <text evidence="2">The sequence shown here is derived from an EMBL/GenBank/DDBJ whole genome shotgun (WGS) entry which is preliminary data.</text>
</comment>
<feature type="region of interest" description="Disordered" evidence="1">
    <location>
        <begin position="86"/>
        <end position="163"/>
    </location>
</feature>
<evidence type="ECO:0000313" key="2">
    <source>
        <dbReference type="EMBL" id="KAJ1132638.1"/>
    </source>
</evidence>
<proteinExistence type="predicted"/>
<protein>
    <submittedName>
        <fullName evidence="2">Uncharacterized protein</fullName>
    </submittedName>
</protein>
<dbReference type="Proteomes" id="UP001066276">
    <property type="component" value="Chromosome 7"/>
</dbReference>
<name>A0AAV7PWQ5_PLEWA</name>
<feature type="compositionally biased region" description="Polar residues" evidence="1">
    <location>
        <begin position="88"/>
        <end position="98"/>
    </location>
</feature>
<evidence type="ECO:0000256" key="1">
    <source>
        <dbReference type="SAM" id="MobiDB-lite"/>
    </source>
</evidence>
<keyword evidence="3" id="KW-1185">Reference proteome</keyword>
<evidence type="ECO:0000313" key="3">
    <source>
        <dbReference type="Proteomes" id="UP001066276"/>
    </source>
</evidence>
<feature type="region of interest" description="Disordered" evidence="1">
    <location>
        <begin position="12"/>
        <end position="31"/>
    </location>
</feature>
<accession>A0AAV7PWQ5</accession>
<dbReference type="EMBL" id="JANPWB010000011">
    <property type="protein sequence ID" value="KAJ1132638.1"/>
    <property type="molecule type" value="Genomic_DNA"/>
</dbReference>